<feature type="signal peptide" evidence="1">
    <location>
        <begin position="1"/>
        <end position="19"/>
    </location>
</feature>
<keyword evidence="3" id="KW-1185">Reference proteome</keyword>
<feature type="chain" id="PRO_5009445759" evidence="1">
    <location>
        <begin position="20"/>
        <end position="225"/>
    </location>
</feature>
<reference evidence="3" key="1">
    <citation type="submission" date="2016-03" db="EMBL/GenBank/DDBJ databases">
        <authorList>
            <person name="Ploux O."/>
        </authorList>
    </citation>
    <scope>NUCLEOTIDE SEQUENCE [LARGE SCALE GENOMIC DNA]</scope>
    <source>
        <strain evidence="3">UK7</strain>
    </source>
</reference>
<keyword evidence="1" id="KW-0732">Signal</keyword>
<dbReference type="EMBL" id="FJUW01000005">
    <property type="protein sequence ID" value="CZS92034.1"/>
    <property type="molecule type" value="Genomic_DNA"/>
</dbReference>
<accession>A0A1E1K629</accession>
<organism evidence="2 3">
    <name type="scientific">Rhynchosporium graminicola</name>
    <dbReference type="NCBI Taxonomy" id="2792576"/>
    <lineage>
        <taxon>Eukaryota</taxon>
        <taxon>Fungi</taxon>
        <taxon>Dikarya</taxon>
        <taxon>Ascomycota</taxon>
        <taxon>Pezizomycotina</taxon>
        <taxon>Leotiomycetes</taxon>
        <taxon>Helotiales</taxon>
        <taxon>Ploettnerulaceae</taxon>
        <taxon>Rhynchosporium</taxon>
    </lineage>
</organism>
<evidence type="ECO:0000313" key="3">
    <source>
        <dbReference type="Proteomes" id="UP000178129"/>
    </source>
</evidence>
<gene>
    <name evidence="2" type="ORF">RCO7_10782</name>
</gene>
<protein>
    <submittedName>
        <fullName evidence="2">Uncharacterized protein</fullName>
    </submittedName>
</protein>
<proteinExistence type="predicted"/>
<comment type="caution">
    <text evidence="2">The sequence shown here is derived from an EMBL/GenBank/DDBJ whole genome shotgun (WGS) entry which is preliminary data.</text>
</comment>
<dbReference type="Proteomes" id="UP000178129">
    <property type="component" value="Unassembled WGS sequence"/>
</dbReference>
<name>A0A1E1K629_9HELO</name>
<dbReference type="AlphaFoldDB" id="A0A1E1K629"/>
<evidence type="ECO:0000313" key="2">
    <source>
        <dbReference type="EMBL" id="CZS92034.1"/>
    </source>
</evidence>
<evidence type="ECO:0000256" key="1">
    <source>
        <dbReference type="SAM" id="SignalP"/>
    </source>
</evidence>
<dbReference type="STRING" id="914237.A0A1E1K629"/>
<sequence length="225" mass="24976">MKLLTTLLVLGASLHNVNADEYIPPGKTIMYFLRWNTNAQFQKFDAVMTAPPIKNSGDVYLWPGLQDIDQTGVFQEVLQGIYGGTGKWWMQTMWCCSNSQRGDGIDVLPGNKIAISNTLSGDRVNWLTNVTVGSISNNESFALGYKAMNQAILCIEVQQGAAWDFGPLTWENVVMVVNATDHAFCLIEPENWNDLTIYSMTKPKAVTKDGLTTCTIDKIVMERPA</sequence>
<dbReference type="InParanoid" id="A0A1E1K629"/>